<feature type="region of interest" description="Disordered" evidence="1">
    <location>
        <begin position="109"/>
        <end position="133"/>
    </location>
</feature>
<dbReference type="AlphaFoldDB" id="A0A7J0DMQ4"/>
<gene>
    <name evidence="3" type="ORF">Acr_00g0053020</name>
</gene>
<name>A0A7J0DMQ4_9ERIC</name>
<comment type="caution">
    <text evidence="3">The sequence shown here is derived from an EMBL/GenBank/DDBJ whole genome shotgun (WGS) entry which is preliminary data.</text>
</comment>
<reference evidence="4" key="1">
    <citation type="submission" date="2019-07" db="EMBL/GenBank/DDBJ databases">
        <title>De Novo Assembly of kiwifruit Actinidia rufa.</title>
        <authorList>
            <person name="Sugita-Konishi S."/>
            <person name="Sato K."/>
            <person name="Mori E."/>
            <person name="Abe Y."/>
            <person name="Kisaki G."/>
            <person name="Hamano K."/>
            <person name="Suezawa K."/>
            <person name="Otani M."/>
            <person name="Fukuda T."/>
            <person name="Manabe T."/>
            <person name="Gomi K."/>
            <person name="Tabuchi M."/>
            <person name="Akimitsu K."/>
            <person name="Kataoka I."/>
        </authorList>
    </citation>
    <scope>NUCLEOTIDE SEQUENCE [LARGE SCALE GENOMIC DNA]</scope>
    <source>
        <strain evidence="4">cv. Fuchu</strain>
    </source>
</reference>
<evidence type="ECO:0000313" key="3">
    <source>
        <dbReference type="EMBL" id="GFS37607.1"/>
    </source>
</evidence>
<dbReference type="Proteomes" id="UP000585474">
    <property type="component" value="Unassembled WGS sequence"/>
</dbReference>
<sequence length="184" mass="20462">MDLTTMLIFLKIICFPFHLPMQPLFFPLKSQNYYPHIRPSAQFGHVPHAPHLSYSTDNNFQNSNFAQPGIPMSNPFRQDTGVVHGMVHPDLNYDGSQLHAESIQFGGHNSLSHPAVSSTSAKQEKEPDADEQQQVTFGKINHGTSGELGCSVPLVARQGELPNEIQRCAYLLKNDLAEQLPKSL</sequence>
<evidence type="ECO:0000256" key="1">
    <source>
        <dbReference type="SAM" id="MobiDB-lite"/>
    </source>
</evidence>
<evidence type="ECO:0000313" key="4">
    <source>
        <dbReference type="Proteomes" id="UP000585474"/>
    </source>
</evidence>
<keyword evidence="4" id="KW-1185">Reference proteome</keyword>
<protein>
    <submittedName>
        <fullName evidence="3">Uncharacterized protein</fullName>
    </submittedName>
</protein>
<keyword evidence="2" id="KW-0732">Signal</keyword>
<proteinExistence type="predicted"/>
<dbReference type="OrthoDB" id="42462at2759"/>
<dbReference type="EMBL" id="BJWL01000283">
    <property type="protein sequence ID" value="GFS37607.1"/>
    <property type="molecule type" value="Genomic_DNA"/>
</dbReference>
<organism evidence="3 4">
    <name type="scientific">Actinidia rufa</name>
    <dbReference type="NCBI Taxonomy" id="165716"/>
    <lineage>
        <taxon>Eukaryota</taxon>
        <taxon>Viridiplantae</taxon>
        <taxon>Streptophyta</taxon>
        <taxon>Embryophyta</taxon>
        <taxon>Tracheophyta</taxon>
        <taxon>Spermatophyta</taxon>
        <taxon>Magnoliopsida</taxon>
        <taxon>eudicotyledons</taxon>
        <taxon>Gunneridae</taxon>
        <taxon>Pentapetalae</taxon>
        <taxon>asterids</taxon>
        <taxon>Ericales</taxon>
        <taxon>Actinidiaceae</taxon>
        <taxon>Actinidia</taxon>
    </lineage>
</organism>
<accession>A0A7J0DMQ4</accession>
<feature type="compositionally biased region" description="Polar residues" evidence="1">
    <location>
        <begin position="109"/>
        <end position="121"/>
    </location>
</feature>
<feature type="signal peptide" evidence="2">
    <location>
        <begin position="1"/>
        <end position="20"/>
    </location>
</feature>
<feature type="chain" id="PRO_5029476129" evidence="2">
    <location>
        <begin position="21"/>
        <end position="184"/>
    </location>
</feature>
<evidence type="ECO:0000256" key="2">
    <source>
        <dbReference type="SAM" id="SignalP"/>
    </source>
</evidence>